<protein>
    <submittedName>
        <fullName evidence="2">Uncharacterized protein</fullName>
    </submittedName>
</protein>
<evidence type="ECO:0000313" key="3">
    <source>
        <dbReference type="Proteomes" id="UP000316079"/>
    </source>
</evidence>
<organism evidence="2 3">
    <name type="scientific">Danionella cerebrum</name>
    <dbReference type="NCBI Taxonomy" id="2873325"/>
    <lineage>
        <taxon>Eukaryota</taxon>
        <taxon>Metazoa</taxon>
        <taxon>Chordata</taxon>
        <taxon>Craniata</taxon>
        <taxon>Vertebrata</taxon>
        <taxon>Euteleostomi</taxon>
        <taxon>Actinopterygii</taxon>
        <taxon>Neopterygii</taxon>
        <taxon>Teleostei</taxon>
        <taxon>Ostariophysi</taxon>
        <taxon>Cypriniformes</taxon>
        <taxon>Danionidae</taxon>
        <taxon>Danioninae</taxon>
        <taxon>Danionella</taxon>
    </lineage>
</organism>
<dbReference type="Proteomes" id="UP000316079">
    <property type="component" value="Unassembled WGS sequence"/>
</dbReference>
<feature type="compositionally biased region" description="Polar residues" evidence="1">
    <location>
        <begin position="125"/>
        <end position="150"/>
    </location>
</feature>
<evidence type="ECO:0000256" key="1">
    <source>
        <dbReference type="SAM" id="MobiDB-lite"/>
    </source>
</evidence>
<proteinExistence type="predicted"/>
<comment type="caution">
    <text evidence="2">The sequence shown here is derived from an EMBL/GenBank/DDBJ whole genome shotgun (WGS) entry which is preliminary data.</text>
</comment>
<name>A0A553QP33_9TELE</name>
<feature type="region of interest" description="Disordered" evidence="1">
    <location>
        <begin position="104"/>
        <end position="150"/>
    </location>
</feature>
<dbReference type="EMBL" id="SRMA01025739">
    <property type="protein sequence ID" value="TRY91526.1"/>
    <property type="molecule type" value="Genomic_DNA"/>
</dbReference>
<accession>A0A553QP33</accession>
<sequence>MYRDTHTRASYSFALGKCVTISEASVLKMEEQIIPATHCGTARQPQAQELAAADDGLVSGEAENTVDKRRAGIEGELRVQQLGITVRRRIFALERPGFLRSTYAPDYDPKIRSPRRHSNYKPIPCSTSSNPGPLQSSNQQKSPSSDNAMSQHSHFWVQGFRLEAQVMKTSTSPIRLQGDVTNVLLVRFTFVLN</sequence>
<gene>
    <name evidence="2" type="ORF">DNTS_004966</name>
</gene>
<dbReference type="AlphaFoldDB" id="A0A553QP33"/>
<evidence type="ECO:0000313" key="2">
    <source>
        <dbReference type="EMBL" id="TRY91526.1"/>
    </source>
</evidence>
<reference evidence="2 3" key="1">
    <citation type="journal article" date="2019" name="Sci. Data">
        <title>Hybrid genome assembly and annotation of Danionella translucida.</title>
        <authorList>
            <person name="Kadobianskyi M."/>
            <person name="Schulze L."/>
            <person name="Schuelke M."/>
            <person name="Judkewitz B."/>
        </authorList>
    </citation>
    <scope>NUCLEOTIDE SEQUENCE [LARGE SCALE GENOMIC DNA]</scope>
    <source>
        <strain evidence="2 3">Bolton</strain>
    </source>
</reference>
<keyword evidence="3" id="KW-1185">Reference proteome</keyword>